<evidence type="ECO:0000259" key="2">
    <source>
        <dbReference type="Pfam" id="PF25876"/>
    </source>
</evidence>
<dbReference type="InterPro" id="IPR058625">
    <property type="entry name" value="MdtA-like_BSH"/>
</dbReference>
<evidence type="ECO:0000313" key="6">
    <source>
        <dbReference type="EMBL" id="NNF08420.1"/>
    </source>
</evidence>
<feature type="domain" description="CusB-like beta-barrel" evidence="4">
    <location>
        <begin position="199"/>
        <end position="272"/>
    </location>
</feature>
<dbReference type="Gene3D" id="1.10.287.470">
    <property type="entry name" value="Helix hairpin bin"/>
    <property type="match status" value="1"/>
</dbReference>
<dbReference type="InterPro" id="IPR058649">
    <property type="entry name" value="CzcB_C"/>
</dbReference>
<dbReference type="Pfam" id="PF25975">
    <property type="entry name" value="CzcB_C"/>
    <property type="match status" value="1"/>
</dbReference>
<dbReference type="FunFam" id="2.40.30.170:FF:000010">
    <property type="entry name" value="Efflux RND transporter periplasmic adaptor subunit"/>
    <property type="match status" value="1"/>
</dbReference>
<dbReference type="InterPro" id="IPR058792">
    <property type="entry name" value="Beta-barrel_RND_2"/>
</dbReference>
<dbReference type="GO" id="GO:1990281">
    <property type="term" value="C:efflux pump complex"/>
    <property type="evidence" value="ECO:0007669"/>
    <property type="project" value="TreeGrafter"/>
</dbReference>
<evidence type="ECO:0000259" key="3">
    <source>
        <dbReference type="Pfam" id="PF25917"/>
    </source>
</evidence>
<dbReference type="PANTHER" id="PTHR30469">
    <property type="entry name" value="MULTIDRUG RESISTANCE PROTEIN MDTA"/>
    <property type="match status" value="1"/>
</dbReference>
<protein>
    <submittedName>
        <fullName evidence="6">Efflux RND transporter periplasmic adaptor subunit</fullName>
    </submittedName>
</protein>
<evidence type="ECO:0000256" key="1">
    <source>
        <dbReference type="ARBA" id="ARBA00009477"/>
    </source>
</evidence>
<organism evidence="6 7">
    <name type="scientific">Eiseniibacteriota bacterium</name>
    <dbReference type="NCBI Taxonomy" id="2212470"/>
    <lineage>
        <taxon>Bacteria</taxon>
        <taxon>Candidatus Eiseniibacteriota</taxon>
    </lineage>
</organism>
<feature type="domain" description="Multidrug resistance protein MdtA-like barrel-sandwich hybrid" evidence="3">
    <location>
        <begin position="70"/>
        <end position="191"/>
    </location>
</feature>
<dbReference type="NCBIfam" id="TIGR01730">
    <property type="entry name" value="RND_mfp"/>
    <property type="match status" value="1"/>
</dbReference>
<proteinExistence type="inferred from homology"/>
<dbReference type="Pfam" id="PF25954">
    <property type="entry name" value="Beta-barrel_RND_2"/>
    <property type="match status" value="1"/>
</dbReference>
<dbReference type="PANTHER" id="PTHR30469:SF11">
    <property type="entry name" value="BLL4320 PROTEIN"/>
    <property type="match status" value="1"/>
</dbReference>
<dbReference type="Pfam" id="PF25876">
    <property type="entry name" value="HH_MFP_RND"/>
    <property type="match status" value="1"/>
</dbReference>
<evidence type="ECO:0000259" key="5">
    <source>
        <dbReference type="Pfam" id="PF25975"/>
    </source>
</evidence>
<dbReference type="AlphaFoldDB" id="A0A7Y2H3U5"/>
<dbReference type="GO" id="GO:0015562">
    <property type="term" value="F:efflux transmembrane transporter activity"/>
    <property type="evidence" value="ECO:0007669"/>
    <property type="project" value="TreeGrafter"/>
</dbReference>
<dbReference type="Pfam" id="PF25917">
    <property type="entry name" value="BSH_RND"/>
    <property type="match status" value="1"/>
</dbReference>
<dbReference type="InterPro" id="IPR006143">
    <property type="entry name" value="RND_pump_MFP"/>
</dbReference>
<dbReference type="EMBL" id="JABDJR010000675">
    <property type="protein sequence ID" value="NNF08420.1"/>
    <property type="molecule type" value="Genomic_DNA"/>
</dbReference>
<dbReference type="SUPFAM" id="SSF111369">
    <property type="entry name" value="HlyD-like secretion proteins"/>
    <property type="match status" value="1"/>
</dbReference>
<feature type="domain" description="Multidrug resistance protein MdtA-like alpha-helical hairpin" evidence="2">
    <location>
        <begin position="106"/>
        <end position="161"/>
    </location>
</feature>
<reference evidence="6 7" key="1">
    <citation type="submission" date="2020-03" db="EMBL/GenBank/DDBJ databases">
        <title>Metabolic flexibility allows generalist bacteria to become dominant in a frequently disturbed ecosystem.</title>
        <authorList>
            <person name="Chen Y.-J."/>
            <person name="Leung P.M."/>
            <person name="Bay S.K."/>
            <person name="Hugenholtz P."/>
            <person name="Kessler A.J."/>
            <person name="Shelley G."/>
            <person name="Waite D.W."/>
            <person name="Cook P.L."/>
            <person name="Greening C."/>
        </authorList>
    </citation>
    <scope>NUCLEOTIDE SEQUENCE [LARGE SCALE GENOMIC DNA]</scope>
    <source>
        <strain evidence="6">SS_bin_28</strain>
    </source>
</reference>
<dbReference type="InterPro" id="IPR058624">
    <property type="entry name" value="MdtA-like_HH"/>
</dbReference>
<gene>
    <name evidence="6" type="ORF">HKN21_16790</name>
</gene>
<comment type="similarity">
    <text evidence="1">Belongs to the membrane fusion protein (MFP) (TC 8.A.1) family.</text>
</comment>
<evidence type="ECO:0000259" key="4">
    <source>
        <dbReference type="Pfam" id="PF25954"/>
    </source>
</evidence>
<name>A0A7Y2H3U5_UNCEI</name>
<evidence type="ECO:0000313" key="7">
    <source>
        <dbReference type="Proteomes" id="UP000547674"/>
    </source>
</evidence>
<feature type="domain" description="CzcB-like C-terminal circularly permuted SH3-like" evidence="5">
    <location>
        <begin position="283"/>
        <end position="347"/>
    </location>
</feature>
<dbReference type="Gene3D" id="2.40.420.20">
    <property type="match status" value="1"/>
</dbReference>
<comment type="caution">
    <text evidence="6">The sequence shown here is derived from an EMBL/GenBank/DDBJ whole genome shotgun (WGS) entry which is preliminary data.</text>
</comment>
<dbReference type="Gene3D" id="2.40.50.100">
    <property type="match status" value="1"/>
</dbReference>
<dbReference type="Proteomes" id="UP000547674">
    <property type="component" value="Unassembled WGS sequence"/>
</dbReference>
<sequence>MKKRIALTFLGLLIIIFGLGGIKALQIMIMVEAGENFVMPPETITTATATNESWRRGISSVGSVESVQGVVVTAEYTGKIVRIGFEPGDTVSKGTVLVQQDISIEQAQLRSAESSAKLAKINLDRMTKLQERTVVSQSELDQAVATYDESSARVDELKAIIRKKTVRAPFSGRLGLREVNLGEVINEGQPIVNLQSMDPVYVNFSLPQQELPKVAIGYDVEITTDAFPGRIMTGKITAIDSQIDSATRSVRVQATLPNSDEALRSGMFVKVTTILPGENQVVAVPITAVLNAPFGDQVFIVEDAAEGEGQALRAQFVRLGEKRGDFVSVLSGLQAGEVAASTGVFKLRNGQAVVVKNEFAPEFETEPTPENQ</sequence>
<dbReference type="Gene3D" id="2.40.30.170">
    <property type="match status" value="1"/>
</dbReference>
<accession>A0A7Y2H3U5</accession>